<reference evidence="3 4" key="1">
    <citation type="journal article" date="2012" name="Antonie Van Leeuwenhoek">
        <title>Shewanella litorisediminis sp. nov., a gammaproteobacterium isolated from a tidal flat sediment.</title>
        <authorList>
            <person name="Lee M.H."/>
            <person name="Yoon J.H."/>
        </authorList>
    </citation>
    <scope>NUCLEOTIDE SEQUENCE [LARGE SCALE GENOMIC DNA]</scope>
    <source>
        <strain evidence="3 4">SMK1-12</strain>
    </source>
</reference>
<evidence type="ECO:0000256" key="1">
    <source>
        <dbReference type="SAM" id="MobiDB-lite"/>
    </source>
</evidence>
<dbReference type="SUPFAM" id="SSF53850">
    <property type="entry name" value="Periplasmic binding protein-like II"/>
    <property type="match status" value="1"/>
</dbReference>
<gene>
    <name evidence="3" type="ORF">JQC75_02315</name>
</gene>
<feature type="domain" description="Solute-binding protein family 3/N-terminal" evidence="2">
    <location>
        <begin position="19"/>
        <end position="239"/>
    </location>
</feature>
<keyword evidence="4" id="KW-1185">Reference proteome</keyword>
<dbReference type="Proteomes" id="UP000596252">
    <property type="component" value="Chromosome"/>
</dbReference>
<dbReference type="Gene3D" id="3.40.190.10">
    <property type="entry name" value="Periplasmic binding protein-like II"/>
    <property type="match status" value="2"/>
</dbReference>
<evidence type="ECO:0000313" key="4">
    <source>
        <dbReference type="Proteomes" id="UP000596252"/>
    </source>
</evidence>
<feature type="region of interest" description="Disordered" evidence="1">
    <location>
        <begin position="276"/>
        <end position="299"/>
    </location>
</feature>
<evidence type="ECO:0000259" key="2">
    <source>
        <dbReference type="Pfam" id="PF00497"/>
    </source>
</evidence>
<sequence>MGYRTSERLPYIHAEPSDNGLFVTLFDEAAKRIGCRLTVIRAPKQRIIRELEQGNIDFYPSLSFTPARAKRAWFFPNGLPERYTGISREKAPDIKQLNELVTHNMVLLMAPGSYDLGGLPKGLAQRRPQDMDIPKAFAMLRANKGDFFIYDEFTLEYYLHQDGGNGLKRHPGCCEKPRTMFFGFSRKSPHFQEIANPDFIADKPVSAANQPVKPAPDSVAARLVQALTEMMHDGTITAYREAELHPELQTPVVFTPESLSTDIPSTVVPATKALATKTPAPEASAAAAEAASKQDQPKP</sequence>
<name>A0ABX7G852_9GAMM</name>
<organism evidence="3 4">
    <name type="scientific">Shewanella litorisediminis</name>
    <dbReference type="NCBI Taxonomy" id="1173586"/>
    <lineage>
        <taxon>Bacteria</taxon>
        <taxon>Pseudomonadati</taxon>
        <taxon>Pseudomonadota</taxon>
        <taxon>Gammaproteobacteria</taxon>
        <taxon>Alteromonadales</taxon>
        <taxon>Shewanellaceae</taxon>
        <taxon>Shewanella</taxon>
    </lineage>
</organism>
<dbReference type="Pfam" id="PF00497">
    <property type="entry name" value="SBP_bac_3"/>
    <property type="match status" value="1"/>
</dbReference>
<feature type="compositionally biased region" description="Low complexity" evidence="1">
    <location>
        <begin position="276"/>
        <end position="293"/>
    </location>
</feature>
<protein>
    <submittedName>
        <fullName evidence="3">Transporter substrate-binding domain-containing protein</fullName>
    </submittedName>
</protein>
<proteinExistence type="predicted"/>
<evidence type="ECO:0000313" key="3">
    <source>
        <dbReference type="EMBL" id="QRH03551.1"/>
    </source>
</evidence>
<dbReference type="InterPro" id="IPR001638">
    <property type="entry name" value="Solute-binding_3/MltF_N"/>
</dbReference>
<dbReference type="EMBL" id="CP069213">
    <property type="protein sequence ID" value="QRH03551.1"/>
    <property type="molecule type" value="Genomic_DNA"/>
</dbReference>
<accession>A0ABX7G852</accession>